<dbReference type="InterPro" id="IPR043737">
    <property type="entry name" value="DUF5682"/>
</dbReference>
<proteinExistence type="predicted"/>
<dbReference type="EMBL" id="QUNO01000018">
    <property type="protein sequence ID" value="REH35368.1"/>
    <property type="molecule type" value="Genomic_DNA"/>
</dbReference>
<dbReference type="OrthoDB" id="9768066at2"/>
<accession>A0A3E0GYX0</accession>
<dbReference type="RefSeq" id="WP_116180116.1">
    <property type="nucleotide sequence ID" value="NZ_CP144375.1"/>
</dbReference>
<gene>
    <name evidence="1" type="ORF">BCF44_118229</name>
</gene>
<reference evidence="1 2" key="1">
    <citation type="submission" date="2018-08" db="EMBL/GenBank/DDBJ databases">
        <title>Genomic Encyclopedia of Archaeal and Bacterial Type Strains, Phase II (KMG-II): from individual species to whole genera.</title>
        <authorList>
            <person name="Goeker M."/>
        </authorList>
    </citation>
    <scope>NUCLEOTIDE SEQUENCE [LARGE SCALE GENOMIC DNA]</scope>
    <source>
        <strain evidence="1 2">DSM 45791</strain>
    </source>
</reference>
<dbReference type="Proteomes" id="UP000256269">
    <property type="component" value="Unassembled WGS sequence"/>
</dbReference>
<dbReference type="AlphaFoldDB" id="A0A3E0GYX0"/>
<comment type="caution">
    <text evidence="1">The sequence shown here is derived from an EMBL/GenBank/DDBJ whole genome shotgun (WGS) entry which is preliminary data.</text>
</comment>
<evidence type="ECO:0000313" key="1">
    <source>
        <dbReference type="EMBL" id="REH35368.1"/>
    </source>
</evidence>
<protein>
    <submittedName>
        <fullName evidence="1">Uncharacterized protein</fullName>
    </submittedName>
</protein>
<keyword evidence="2" id="KW-1185">Reference proteome</keyword>
<evidence type="ECO:0000313" key="2">
    <source>
        <dbReference type="Proteomes" id="UP000256269"/>
    </source>
</evidence>
<dbReference type="Pfam" id="PF18934">
    <property type="entry name" value="DUF5682"/>
    <property type="match status" value="1"/>
</dbReference>
<name>A0A3E0GYX0_9PSEU</name>
<sequence length="735" mass="78723">MTVTYIGVRHHSPACSRLVAATIEAIRPAHVLIEGPADLNHRLDELLLGHRLPIAVYTYYRDDERVHGSWTPFCDYSPEWVALTVGRSVGAEVRFIDLPAWHPAFADRRNRYADADHRYRAVTERLCREFAVDNVDTLWDHLVEAVPDDELAERLTTYFDLVRGETVAGEDDRAREEYMASWVRAAGGPVVVVTGGFHTPAIRALAVGKGPWPEVPQPPADAVGGSYLVPYSHKRLDAFTGYQSGMPSPEYYQRLWEDGVGGAADAMVEEVVVRLRKRRQLVSTADLIAARTLTSGLARLRGHEFPSRTDVLDGLVSALVHDDLPQPPPWSTRGTLAPGTHPAIVEMVAAFSGERLGRLHAATPLPPLVADVTAELERLGLDGEGPVTLDLTAELARSRTLHRLRVLGVPGFERRSGPSSGADPVLDEQWQLTPDDGRLPALIEAAGHGATLASCAASMLRSQIPQAGIADLATLLFDGALCGIDMEVTAALADGIATAGELDALGHVLATVLGLWRHDRIFGTAGSPAFEPLIAAAVDRSLWIMEGVRGGPAPAEPARLRAVVATRDALRHAGSVLDISRSTALDVVARIAANADAPPDLRGAACGFGWSLDAEVDAVGALAGVSGPRIVGDWLAGLFAVARDRVLSDDRVIAVLDDVVSGMSEEDFLIALPALRQGFSFFPPAERETVARMVVDLGGGSARSLLRAEVDPLVVARGMALEATVDRVLAEQGLL</sequence>
<organism evidence="1 2">
    <name type="scientific">Kutzneria buriramensis</name>
    <dbReference type="NCBI Taxonomy" id="1045776"/>
    <lineage>
        <taxon>Bacteria</taxon>
        <taxon>Bacillati</taxon>
        <taxon>Actinomycetota</taxon>
        <taxon>Actinomycetes</taxon>
        <taxon>Pseudonocardiales</taxon>
        <taxon>Pseudonocardiaceae</taxon>
        <taxon>Kutzneria</taxon>
    </lineage>
</organism>